<reference evidence="3" key="1">
    <citation type="journal article" date="2013" name="Nature">
        <title>Draft genome of the wheat A-genome progenitor Triticum urartu.</title>
        <authorList>
            <person name="Ling H.Q."/>
            <person name="Zhao S."/>
            <person name="Liu D."/>
            <person name="Wang J."/>
            <person name="Sun H."/>
            <person name="Zhang C."/>
            <person name="Fan H."/>
            <person name="Li D."/>
            <person name="Dong L."/>
            <person name="Tao Y."/>
            <person name="Gao C."/>
            <person name="Wu H."/>
            <person name="Li Y."/>
            <person name="Cui Y."/>
            <person name="Guo X."/>
            <person name="Zheng S."/>
            <person name="Wang B."/>
            <person name="Yu K."/>
            <person name="Liang Q."/>
            <person name="Yang W."/>
            <person name="Lou X."/>
            <person name="Chen J."/>
            <person name="Feng M."/>
            <person name="Jian J."/>
            <person name="Zhang X."/>
            <person name="Luo G."/>
            <person name="Jiang Y."/>
            <person name="Liu J."/>
            <person name="Wang Z."/>
            <person name="Sha Y."/>
            <person name="Zhang B."/>
            <person name="Wu H."/>
            <person name="Tang D."/>
            <person name="Shen Q."/>
            <person name="Xue P."/>
            <person name="Zou S."/>
            <person name="Wang X."/>
            <person name="Liu X."/>
            <person name="Wang F."/>
            <person name="Yang Y."/>
            <person name="An X."/>
            <person name="Dong Z."/>
            <person name="Zhang K."/>
            <person name="Zhang X."/>
            <person name="Luo M.C."/>
            <person name="Dvorak J."/>
            <person name="Tong Y."/>
            <person name="Wang J."/>
            <person name="Yang H."/>
            <person name="Li Z."/>
            <person name="Wang D."/>
            <person name="Zhang A."/>
            <person name="Wang J."/>
        </authorList>
    </citation>
    <scope>NUCLEOTIDE SEQUENCE</scope>
    <source>
        <strain evidence="3">cv. G1812</strain>
    </source>
</reference>
<organism evidence="2 3">
    <name type="scientific">Triticum urartu</name>
    <name type="common">Red wild einkorn</name>
    <name type="synonym">Crithodium urartu</name>
    <dbReference type="NCBI Taxonomy" id="4572"/>
    <lineage>
        <taxon>Eukaryota</taxon>
        <taxon>Viridiplantae</taxon>
        <taxon>Streptophyta</taxon>
        <taxon>Embryophyta</taxon>
        <taxon>Tracheophyta</taxon>
        <taxon>Spermatophyta</taxon>
        <taxon>Magnoliopsida</taxon>
        <taxon>Liliopsida</taxon>
        <taxon>Poales</taxon>
        <taxon>Poaceae</taxon>
        <taxon>BOP clade</taxon>
        <taxon>Pooideae</taxon>
        <taxon>Triticodae</taxon>
        <taxon>Triticeae</taxon>
        <taxon>Triticinae</taxon>
        <taxon>Triticum</taxon>
    </lineage>
</organism>
<name>A0A8R7Q5M0_TRIUA</name>
<dbReference type="Proteomes" id="UP000015106">
    <property type="component" value="Chromosome 4"/>
</dbReference>
<feature type="region of interest" description="Disordered" evidence="1">
    <location>
        <begin position="36"/>
        <end position="64"/>
    </location>
</feature>
<evidence type="ECO:0000313" key="2">
    <source>
        <dbReference type="EnsemblPlants" id="TuG1812G0400002061.01.T01"/>
    </source>
</evidence>
<dbReference type="Gramene" id="TuG1812U0000193300.01.T01">
    <property type="protein sequence ID" value="TuG1812U0000193300.01.T01"/>
    <property type="gene ID" value="TuG1812U0000193300.01"/>
</dbReference>
<feature type="region of interest" description="Disordered" evidence="1">
    <location>
        <begin position="113"/>
        <end position="146"/>
    </location>
</feature>
<keyword evidence="3" id="KW-1185">Reference proteome</keyword>
<evidence type="ECO:0000313" key="3">
    <source>
        <dbReference type="Proteomes" id="UP000015106"/>
    </source>
</evidence>
<sequence>MGAPPTPAIPPPSSPFEAEDRLTPQLFSTYDLGLGREAGSSRWGGGAGDGREADGGGSIEAGGWSSEARALGVVHIDGWRRGRRGAQGAAGGERWGFHLLSSNRDSCDLATGARSTGVWGGGRDVGPRPNSKPSLADKTRAMQAGG</sequence>
<dbReference type="EnsemblPlants" id="TuG1812U0000193300.01.T01">
    <property type="protein sequence ID" value="TuG1812U0000193300.01.T01"/>
    <property type="gene ID" value="TuG1812U0000193300.01"/>
</dbReference>
<evidence type="ECO:0000256" key="1">
    <source>
        <dbReference type="SAM" id="MobiDB-lite"/>
    </source>
</evidence>
<reference evidence="2" key="2">
    <citation type="submission" date="2018-03" db="EMBL/GenBank/DDBJ databases">
        <title>The Triticum urartu genome reveals the dynamic nature of wheat genome evolution.</title>
        <authorList>
            <person name="Ling H."/>
            <person name="Ma B."/>
            <person name="Shi X."/>
            <person name="Liu H."/>
            <person name="Dong L."/>
            <person name="Sun H."/>
            <person name="Cao Y."/>
            <person name="Gao Q."/>
            <person name="Zheng S."/>
            <person name="Li Y."/>
            <person name="Yu Y."/>
            <person name="Du H."/>
            <person name="Qi M."/>
            <person name="Li Y."/>
            <person name="Yu H."/>
            <person name="Cui Y."/>
            <person name="Wang N."/>
            <person name="Chen C."/>
            <person name="Wu H."/>
            <person name="Zhao Y."/>
            <person name="Zhang J."/>
            <person name="Li Y."/>
            <person name="Zhou W."/>
            <person name="Zhang B."/>
            <person name="Hu W."/>
            <person name="Eijk M."/>
            <person name="Tang J."/>
            <person name="Witsenboer H."/>
            <person name="Zhao S."/>
            <person name="Li Z."/>
            <person name="Zhang A."/>
            <person name="Wang D."/>
            <person name="Liang C."/>
        </authorList>
    </citation>
    <scope>NUCLEOTIDE SEQUENCE [LARGE SCALE GENOMIC DNA]</scope>
    <source>
        <strain evidence="2">cv. G1812</strain>
    </source>
</reference>
<accession>A0A8R7Q5M0</accession>
<dbReference type="Gramene" id="TuG1812G0400002061.01.T01">
    <property type="protein sequence ID" value="TuG1812G0400002061.01.T01"/>
    <property type="gene ID" value="TuG1812G0400002061.01"/>
</dbReference>
<dbReference type="EnsemblPlants" id="TuG1812G0400002061.01.T01">
    <property type="protein sequence ID" value="TuG1812G0400002061.01.T01"/>
    <property type="gene ID" value="TuG1812G0400002061.01"/>
</dbReference>
<feature type="region of interest" description="Disordered" evidence="1">
    <location>
        <begin position="1"/>
        <end position="21"/>
    </location>
</feature>
<proteinExistence type="predicted"/>
<feature type="compositionally biased region" description="Pro residues" evidence="1">
    <location>
        <begin position="1"/>
        <end position="14"/>
    </location>
</feature>
<reference evidence="2" key="3">
    <citation type="submission" date="2022-06" db="UniProtKB">
        <authorList>
            <consortium name="EnsemblPlants"/>
        </authorList>
    </citation>
    <scope>IDENTIFICATION</scope>
</reference>
<dbReference type="AlphaFoldDB" id="A0A8R7Q5M0"/>
<protein>
    <submittedName>
        <fullName evidence="2">Uncharacterized protein</fullName>
    </submittedName>
</protein>